<proteinExistence type="predicted"/>
<dbReference type="EMBL" id="BAABFU010000002">
    <property type="protein sequence ID" value="GAA4348317.1"/>
    <property type="molecule type" value="Genomic_DNA"/>
</dbReference>
<accession>A0ABP8HZT8</accession>
<keyword evidence="3" id="KW-1185">Reference proteome</keyword>
<reference evidence="3" key="1">
    <citation type="journal article" date="2019" name="Int. J. Syst. Evol. Microbiol.">
        <title>The Global Catalogue of Microorganisms (GCM) 10K type strain sequencing project: providing services to taxonomists for standard genome sequencing and annotation.</title>
        <authorList>
            <consortium name="The Broad Institute Genomics Platform"/>
            <consortium name="The Broad Institute Genome Sequencing Center for Infectious Disease"/>
            <person name="Wu L."/>
            <person name="Ma J."/>
        </authorList>
    </citation>
    <scope>NUCLEOTIDE SEQUENCE [LARGE SCALE GENOMIC DNA]</scope>
    <source>
        <strain evidence="3">JCM 17727</strain>
    </source>
</reference>
<evidence type="ECO:0000313" key="2">
    <source>
        <dbReference type="EMBL" id="GAA4348317.1"/>
    </source>
</evidence>
<dbReference type="Proteomes" id="UP001501294">
    <property type="component" value="Unassembled WGS sequence"/>
</dbReference>
<sequence>MKSLLLALTLCLVMTSNLSAKELQLGNTVKMELEQPIESLLANPQQFVDKEVTIKGTIGKVCKKRGCWADFESGNSKLRVKVADGEIEIPLHTIGSEAYASGVFVAKHLNKEQTIAYLKHMAKDAGEAFDETAIESGITLYQLKSNAVKIL</sequence>
<evidence type="ECO:0008006" key="4">
    <source>
        <dbReference type="Google" id="ProtNLM"/>
    </source>
</evidence>
<evidence type="ECO:0000313" key="3">
    <source>
        <dbReference type="Proteomes" id="UP001501294"/>
    </source>
</evidence>
<feature type="signal peptide" evidence="1">
    <location>
        <begin position="1"/>
        <end position="20"/>
    </location>
</feature>
<dbReference type="InterPro" id="IPR032577">
    <property type="entry name" value="DUF4920"/>
</dbReference>
<name>A0ABP8HZT8_9GAMM</name>
<organism evidence="2 3">
    <name type="scientific">Kangiella taiwanensis</name>
    <dbReference type="NCBI Taxonomy" id="1079179"/>
    <lineage>
        <taxon>Bacteria</taxon>
        <taxon>Pseudomonadati</taxon>
        <taxon>Pseudomonadota</taxon>
        <taxon>Gammaproteobacteria</taxon>
        <taxon>Kangiellales</taxon>
        <taxon>Kangiellaceae</taxon>
        <taxon>Kangiella</taxon>
    </lineage>
</organism>
<dbReference type="Pfam" id="PF16267">
    <property type="entry name" value="DUF4920"/>
    <property type="match status" value="1"/>
</dbReference>
<feature type="chain" id="PRO_5045788116" description="DUF4920 domain-containing protein" evidence="1">
    <location>
        <begin position="21"/>
        <end position="151"/>
    </location>
</feature>
<comment type="caution">
    <text evidence="2">The sequence shown here is derived from an EMBL/GenBank/DDBJ whole genome shotgun (WGS) entry which is preliminary data.</text>
</comment>
<evidence type="ECO:0000256" key="1">
    <source>
        <dbReference type="SAM" id="SignalP"/>
    </source>
</evidence>
<keyword evidence="1" id="KW-0732">Signal</keyword>
<dbReference type="RefSeq" id="WP_223577757.1">
    <property type="nucleotide sequence ID" value="NZ_BAABFU010000002.1"/>
</dbReference>
<protein>
    <recommendedName>
        <fullName evidence="4">DUF4920 domain-containing protein</fullName>
    </recommendedName>
</protein>
<gene>
    <name evidence="2" type="ORF">GCM10023150_11560</name>
</gene>